<reference evidence="1 2" key="1">
    <citation type="submission" date="2018-08" db="EMBL/GenBank/DDBJ databases">
        <title>Recombination of ecologically and evolutionarily significant loci maintains genetic cohesion in the Pseudomonas syringae species complex.</title>
        <authorList>
            <person name="Dillon M."/>
            <person name="Thakur S."/>
            <person name="Almeida R.N.D."/>
            <person name="Weir B.S."/>
            <person name="Guttman D.S."/>
        </authorList>
    </citation>
    <scope>NUCLEOTIDE SEQUENCE [LARGE SCALE GENOMIC DNA]</scope>
    <source>
        <strain evidence="1 2">ICMP 11281</strain>
    </source>
</reference>
<dbReference type="EMBL" id="RBUQ01000004">
    <property type="protein sequence ID" value="RMV44466.1"/>
    <property type="molecule type" value="Genomic_DNA"/>
</dbReference>
<name>A0A3M6CMG9_PSEYM</name>
<accession>A0A3M6CMG9</accession>
<gene>
    <name evidence="1" type="ORF">ALP13_02710</name>
</gene>
<dbReference type="RefSeq" id="WP_122365697.1">
    <property type="nucleotide sequence ID" value="NZ_RBUQ01000004.1"/>
</dbReference>
<organism evidence="1 2">
    <name type="scientific">Pseudomonas syringae pv. maculicola</name>
    <dbReference type="NCBI Taxonomy" id="59511"/>
    <lineage>
        <taxon>Bacteria</taxon>
        <taxon>Pseudomonadati</taxon>
        <taxon>Pseudomonadota</taxon>
        <taxon>Gammaproteobacteria</taxon>
        <taxon>Pseudomonadales</taxon>
        <taxon>Pseudomonadaceae</taxon>
        <taxon>Pseudomonas</taxon>
    </lineage>
</organism>
<protein>
    <submittedName>
        <fullName evidence="1">Uncharacterized protein</fullName>
    </submittedName>
</protein>
<comment type="caution">
    <text evidence="1">The sequence shown here is derived from an EMBL/GenBank/DDBJ whole genome shotgun (WGS) entry which is preliminary data.</text>
</comment>
<dbReference type="AlphaFoldDB" id="A0A3M6CMG9"/>
<evidence type="ECO:0000313" key="2">
    <source>
        <dbReference type="Proteomes" id="UP000271631"/>
    </source>
</evidence>
<sequence>MSVPDEPPQDPLTAYLLNTFRNVCRGRRYISGMGGVFPMPLSAREITDWLDAHPSPIPRDEIDAVLFELDRLFMDQGDDDDDEAA</sequence>
<proteinExistence type="predicted"/>
<dbReference type="Proteomes" id="UP000271631">
    <property type="component" value="Unassembled WGS sequence"/>
</dbReference>
<evidence type="ECO:0000313" key="1">
    <source>
        <dbReference type="EMBL" id="RMV44466.1"/>
    </source>
</evidence>